<dbReference type="InterPro" id="IPR023451">
    <property type="entry name" value="Thymidate_synth/dCMP_Mease_dom"/>
</dbReference>
<protein>
    <submittedName>
        <fullName evidence="5">Thymidylate synthase</fullName>
        <ecNumber evidence="5">2.1.1.45</ecNumber>
    </submittedName>
</protein>
<comment type="caution">
    <text evidence="5">The sequence shown here is derived from an EMBL/GenBank/DDBJ whole genome shotgun (WGS) entry which is preliminary data.</text>
</comment>
<gene>
    <name evidence="5" type="primary">thyA_2</name>
    <name evidence="5" type="ORF">SDC9_03420</name>
</gene>
<dbReference type="GO" id="GO:0032259">
    <property type="term" value="P:methylation"/>
    <property type="evidence" value="ECO:0007669"/>
    <property type="project" value="UniProtKB-KW"/>
</dbReference>
<organism evidence="5">
    <name type="scientific">bioreactor metagenome</name>
    <dbReference type="NCBI Taxonomy" id="1076179"/>
    <lineage>
        <taxon>unclassified sequences</taxon>
        <taxon>metagenomes</taxon>
        <taxon>ecological metagenomes</taxon>
    </lineage>
</organism>
<dbReference type="InterPro" id="IPR014620">
    <property type="entry name" value="Thymidylate_synthase_arc"/>
</dbReference>
<dbReference type="EC" id="2.1.1.45" evidence="5"/>
<dbReference type="InterPro" id="IPR045097">
    <property type="entry name" value="Thymidate_synth/dCMP_Mease"/>
</dbReference>
<evidence type="ECO:0000256" key="2">
    <source>
        <dbReference type="ARBA" id="ARBA00022603"/>
    </source>
</evidence>
<dbReference type="GO" id="GO:0005829">
    <property type="term" value="C:cytosol"/>
    <property type="evidence" value="ECO:0007669"/>
    <property type="project" value="TreeGrafter"/>
</dbReference>
<dbReference type="FunFam" id="3.30.572.10:FF:000023">
    <property type="entry name" value="Thymidylate synthase"/>
    <property type="match status" value="1"/>
</dbReference>
<name>A0A644SUE6_9ZZZZ</name>
<dbReference type="EMBL" id="VSSQ01000005">
    <property type="protein sequence ID" value="MPL57897.1"/>
    <property type="molecule type" value="Genomic_DNA"/>
</dbReference>
<dbReference type="PANTHER" id="PTHR11548">
    <property type="entry name" value="THYMIDYLATE SYNTHASE 1"/>
    <property type="match status" value="1"/>
</dbReference>
<dbReference type="GO" id="GO:0004799">
    <property type="term" value="F:thymidylate synthase activity"/>
    <property type="evidence" value="ECO:0007669"/>
    <property type="project" value="UniProtKB-EC"/>
</dbReference>
<keyword evidence="1" id="KW-0963">Cytoplasm</keyword>
<proteinExistence type="predicted"/>
<evidence type="ECO:0000256" key="1">
    <source>
        <dbReference type="ARBA" id="ARBA00022490"/>
    </source>
</evidence>
<reference evidence="5" key="1">
    <citation type="submission" date="2019-08" db="EMBL/GenBank/DDBJ databases">
        <authorList>
            <person name="Kucharzyk K."/>
            <person name="Murdoch R.W."/>
            <person name="Higgins S."/>
            <person name="Loffler F."/>
        </authorList>
    </citation>
    <scope>NUCLEOTIDE SEQUENCE</scope>
</reference>
<evidence type="ECO:0000256" key="3">
    <source>
        <dbReference type="ARBA" id="ARBA00022679"/>
    </source>
</evidence>
<dbReference type="GO" id="GO:0006235">
    <property type="term" value="P:dTTP biosynthetic process"/>
    <property type="evidence" value="ECO:0007669"/>
    <property type="project" value="InterPro"/>
</dbReference>
<dbReference type="InterPro" id="IPR036926">
    <property type="entry name" value="Thymidate_synth/dCMP_Mease_sf"/>
</dbReference>
<evidence type="ECO:0000259" key="4">
    <source>
        <dbReference type="Pfam" id="PF00303"/>
    </source>
</evidence>
<sequence>MKITSVEARDLSEAWFLCLRQVLTDGYEYTIERGSYTGQKRKELDMITVHIKNPGNRPLIPDVPPGVPAPSTMEYIDNYLPYLMTAHRAEGEQYTYGQYLEAQIAKVIKMYRDTGFNTNQAFMTVGNPETLDLEDPPCLRSIDTRVRYGKLHFVIYFRSWDLWAGFPSNLAAIQMLKEYMAAEIGVEDGEIIAMSKGMHIYDYAWDIAKTAAGMNGA</sequence>
<keyword evidence="2 5" id="KW-0489">Methyltransferase</keyword>
<dbReference type="GO" id="GO:0006231">
    <property type="term" value="P:dTMP biosynthetic process"/>
    <property type="evidence" value="ECO:0007669"/>
    <property type="project" value="TreeGrafter"/>
</dbReference>
<dbReference type="AlphaFoldDB" id="A0A644SUE6"/>
<dbReference type="Pfam" id="PF00303">
    <property type="entry name" value="Thymidylat_synt"/>
    <property type="match status" value="1"/>
</dbReference>
<dbReference type="CDD" id="cd00351">
    <property type="entry name" value="TS_Pyrimidine_HMase"/>
    <property type="match status" value="1"/>
</dbReference>
<dbReference type="PANTHER" id="PTHR11548:SF1">
    <property type="entry name" value="THYMIDYLATE SYNTHASE 1"/>
    <property type="match status" value="1"/>
</dbReference>
<accession>A0A644SUE6</accession>
<dbReference type="SUPFAM" id="SSF55831">
    <property type="entry name" value="Thymidylate synthase/dCMP hydroxymethylase"/>
    <property type="match status" value="1"/>
</dbReference>
<feature type="domain" description="Thymidylate synthase/dCMP hydroxymethylase" evidence="4">
    <location>
        <begin position="103"/>
        <end position="207"/>
    </location>
</feature>
<dbReference type="Gene3D" id="3.30.572.10">
    <property type="entry name" value="Thymidylate synthase/dCMP hydroxymethylase domain"/>
    <property type="match status" value="1"/>
</dbReference>
<evidence type="ECO:0000313" key="5">
    <source>
        <dbReference type="EMBL" id="MPL57897.1"/>
    </source>
</evidence>
<keyword evidence="3 5" id="KW-0808">Transferase</keyword>
<dbReference type="PIRSF" id="PIRSF036752">
    <property type="entry name" value="TSase_MJ051"/>
    <property type="match status" value="1"/>
</dbReference>